<sequence length="92" mass="10612">MKDQNESTVHKKIEDIWRSTCGSWENCNESTIQSFFSECEKHSIDPQACLSWIQQHNDTIPDWSAVSDIAREWVIEHTSTGSPISDSEENNR</sequence>
<evidence type="ECO:0000313" key="1">
    <source>
        <dbReference type="EMBL" id="ALC81913.1"/>
    </source>
</evidence>
<gene>
    <name evidence="1" type="ORF">AM592_10070</name>
</gene>
<dbReference type="OrthoDB" id="2889170at2"/>
<dbReference type="RefSeq" id="WP_053603687.1">
    <property type="nucleotide sequence ID" value="NZ_CP012600.1"/>
</dbReference>
<name>A0A0M4FXN7_9BACI</name>
<keyword evidence="2" id="KW-1185">Reference proteome</keyword>
<evidence type="ECO:0000313" key="2">
    <source>
        <dbReference type="Proteomes" id="UP000067625"/>
    </source>
</evidence>
<accession>A0A0M4FXN7</accession>
<reference evidence="2" key="1">
    <citation type="submission" date="2015-08" db="EMBL/GenBank/DDBJ databases">
        <title>Genome sequencing project for genomic taxonomy and phylogenomics of Bacillus-like bacteria.</title>
        <authorList>
            <person name="Liu B."/>
            <person name="Wang J."/>
            <person name="Zhu Y."/>
            <person name="Liu G."/>
            <person name="Chen Q."/>
            <person name="Chen Z."/>
            <person name="Lan J."/>
            <person name="Che J."/>
            <person name="Ge C."/>
            <person name="Shi H."/>
            <person name="Pan Z."/>
            <person name="Liu X."/>
        </authorList>
    </citation>
    <scope>NUCLEOTIDE SEQUENCE [LARGE SCALE GENOMIC DNA]</scope>
    <source>
        <strain evidence="2">FJAT-4402</strain>
    </source>
</reference>
<dbReference type="STRING" id="1441095.AM592_10070"/>
<reference evidence="1 2" key="2">
    <citation type="journal article" date="2016" name="Int. J. Syst. Evol. Microbiol.">
        <title>Bacillus gobiensis sp. nov., isolated from a soil sample.</title>
        <authorList>
            <person name="Liu B."/>
            <person name="Liu G.H."/>
            <person name="Cetin S."/>
            <person name="Schumann P."/>
            <person name="Pan Z.Z."/>
            <person name="Chen Q.Q."/>
        </authorList>
    </citation>
    <scope>NUCLEOTIDE SEQUENCE [LARGE SCALE GENOMIC DNA]</scope>
    <source>
        <strain evidence="1 2">FJAT-4402</strain>
    </source>
</reference>
<organism evidence="1 2">
    <name type="scientific">Bacillus gobiensis</name>
    <dbReference type="NCBI Taxonomy" id="1441095"/>
    <lineage>
        <taxon>Bacteria</taxon>
        <taxon>Bacillati</taxon>
        <taxon>Bacillota</taxon>
        <taxon>Bacilli</taxon>
        <taxon>Bacillales</taxon>
        <taxon>Bacillaceae</taxon>
        <taxon>Bacillus</taxon>
    </lineage>
</organism>
<dbReference type="PATRIC" id="fig|1441095.3.peg.2217"/>
<dbReference type="Proteomes" id="UP000067625">
    <property type="component" value="Chromosome"/>
</dbReference>
<proteinExistence type="predicted"/>
<protein>
    <submittedName>
        <fullName evidence="1">Uncharacterized protein</fullName>
    </submittedName>
</protein>
<dbReference type="EMBL" id="CP012600">
    <property type="protein sequence ID" value="ALC81913.1"/>
    <property type="molecule type" value="Genomic_DNA"/>
</dbReference>
<dbReference type="AlphaFoldDB" id="A0A0M4FXN7"/>